<dbReference type="PANTHER" id="PTHR11019:SF199">
    <property type="entry name" value="HTH-TYPE TRANSCRIPTIONAL REGULATOR NIMR"/>
    <property type="match status" value="1"/>
</dbReference>
<dbReference type="SMART" id="SM00342">
    <property type="entry name" value="HTH_ARAC"/>
    <property type="match status" value="1"/>
</dbReference>
<keyword evidence="2" id="KW-0804">Transcription</keyword>
<dbReference type="RefSeq" id="WP_354659115.1">
    <property type="nucleotide sequence ID" value="NZ_JBEXAC010000001.1"/>
</dbReference>
<reference evidence="4 5" key="1">
    <citation type="submission" date="2024-06" db="EMBL/GenBank/DDBJ databases">
        <title>Chitinophaga defluvii sp. nov., isolated from municipal sewage.</title>
        <authorList>
            <person name="Zhang L."/>
        </authorList>
    </citation>
    <scope>NUCLEOTIDE SEQUENCE [LARGE SCALE GENOMIC DNA]</scope>
    <source>
        <strain evidence="4 5">H8</strain>
    </source>
</reference>
<dbReference type="SUPFAM" id="SSF46689">
    <property type="entry name" value="Homeodomain-like"/>
    <property type="match status" value="2"/>
</dbReference>
<dbReference type="Gene3D" id="1.10.10.60">
    <property type="entry name" value="Homeodomain-like"/>
    <property type="match status" value="1"/>
</dbReference>
<evidence type="ECO:0000313" key="4">
    <source>
        <dbReference type="EMBL" id="MET6996473.1"/>
    </source>
</evidence>
<gene>
    <name evidence="4" type="ORF">ABR189_03810</name>
</gene>
<evidence type="ECO:0000259" key="3">
    <source>
        <dbReference type="PROSITE" id="PS01124"/>
    </source>
</evidence>
<organism evidence="4 5">
    <name type="scientific">Chitinophaga defluvii</name>
    <dbReference type="NCBI Taxonomy" id="3163343"/>
    <lineage>
        <taxon>Bacteria</taxon>
        <taxon>Pseudomonadati</taxon>
        <taxon>Bacteroidota</taxon>
        <taxon>Chitinophagia</taxon>
        <taxon>Chitinophagales</taxon>
        <taxon>Chitinophagaceae</taxon>
        <taxon>Chitinophaga</taxon>
    </lineage>
</organism>
<dbReference type="SUPFAM" id="SSF51182">
    <property type="entry name" value="RmlC-like cupins"/>
    <property type="match status" value="1"/>
</dbReference>
<dbReference type="Pfam" id="PF12833">
    <property type="entry name" value="HTH_18"/>
    <property type="match status" value="1"/>
</dbReference>
<accession>A0ABV2T0E0</accession>
<sequence>MNKNVLTNVPVIRPIKNGHLLYEHLGIFTADWHEHTQGQLIYAENGLLHLYVADYRLLIPARYCAWVPAHTRHKLISYSADLLINTIFLEVAQEDHPFYKQTGIYQVHPLLDEQLRYAKHRQYHTPDEQTESCFYHQLKKLLPILCTEKLLLALPAPQSIQLSKIITYLSENILLRHSTSEVARQFGISERTLSRLFQKEMGMSMCFFLKTFKVMKALELLDAGKDNICQVSYKLGYDSVADCCNFFQEILGYSPQIHLQKKLPVLQ</sequence>
<keyword evidence="1" id="KW-0805">Transcription regulation</keyword>
<proteinExistence type="predicted"/>
<comment type="caution">
    <text evidence="4">The sequence shown here is derived from an EMBL/GenBank/DDBJ whole genome shotgun (WGS) entry which is preliminary data.</text>
</comment>
<dbReference type="PROSITE" id="PS01124">
    <property type="entry name" value="HTH_ARAC_FAMILY_2"/>
    <property type="match status" value="1"/>
</dbReference>
<feature type="domain" description="HTH araC/xylS-type" evidence="3">
    <location>
        <begin position="163"/>
        <end position="261"/>
    </location>
</feature>
<dbReference type="InterPro" id="IPR009057">
    <property type="entry name" value="Homeodomain-like_sf"/>
</dbReference>
<dbReference type="Proteomes" id="UP001549749">
    <property type="component" value="Unassembled WGS sequence"/>
</dbReference>
<dbReference type="EMBL" id="JBEXAC010000001">
    <property type="protein sequence ID" value="MET6996473.1"/>
    <property type="molecule type" value="Genomic_DNA"/>
</dbReference>
<dbReference type="InterPro" id="IPR011051">
    <property type="entry name" value="RmlC_Cupin_sf"/>
</dbReference>
<evidence type="ECO:0000313" key="5">
    <source>
        <dbReference type="Proteomes" id="UP001549749"/>
    </source>
</evidence>
<dbReference type="InterPro" id="IPR018060">
    <property type="entry name" value="HTH_AraC"/>
</dbReference>
<evidence type="ECO:0000256" key="2">
    <source>
        <dbReference type="ARBA" id="ARBA00023163"/>
    </source>
</evidence>
<protein>
    <submittedName>
        <fullName evidence="4">AraC family transcriptional regulator</fullName>
    </submittedName>
</protein>
<name>A0ABV2T0E0_9BACT</name>
<evidence type="ECO:0000256" key="1">
    <source>
        <dbReference type="ARBA" id="ARBA00023015"/>
    </source>
</evidence>
<dbReference type="PANTHER" id="PTHR11019">
    <property type="entry name" value="HTH-TYPE TRANSCRIPTIONAL REGULATOR NIMR"/>
    <property type="match status" value="1"/>
</dbReference>
<keyword evidence="5" id="KW-1185">Reference proteome</keyword>